<dbReference type="InterPro" id="IPR036412">
    <property type="entry name" value="HAD-like_sf"/>
</dbReference>
<dbReference type="InterPro" id="IPR010023">
    <property type="entry name" value="KdsC_fam"/>
</dbReference>
<protein>
    <submittedName>
        <fullName evidence="8">HAD-IIIA family hydrolase</fullName>
    </submittedName>
</protein>
<comment type="cofactor">
    <cofactor evidence="1 7">
        <name>Mg(2+)</name>
        <dbReference type="ChEBI" id="CHEBI:18420"/>
    </cofactor>
</comment>
<dbReference type="GO" id="GO:0008781">
    <property type="term" value="F:N-acylneuraminate cytidylyltransferase activity"/>
    <property type="evidence" value="ECO:0007669"/>
    <property type="project" value="TreeGrafter"/>
</dbReference>
<dbReference type="GO" id="GO:0046872">
    <property type="term" value="F:metal ion binding"/>
    <property type="evidence" value="ECO:0007669"/>
    <property type="project" value="UniProtKB-KW"/>
</dbReference>
<dbReference type="GO" id="GO:0016788">
    <property type="term" value="F:hydrolase activity, acting on ester bonds"/>
    <property type="evidence" value="ECO:0007669"/>
    <property type="project" value="InterPro"/>
</dbReference>
<evidence type="ECO:0000313" key="9">
    <source>
        <dbReference type="Proteomes" id="UP000501253"/>
    </source>
</evidence>
<keyword evidence="4 7" id="KW-0479">Metal-binding</keyword>
<feature type="binding site" evidence="7">
    <location>
        <position position="140"/>
    </location>
    <ligand>
        <name>Mg(2+)</name>
        <dbReference type="ChEBI" id="CHEBI:18420"/>
    </ligand>
</feature>
<keyword evidence="6 7" id="KW-0460">Magnesium</keyword>
<keyword evidence="5 8" id="KW-0378">Hydrolase</keyword>
<dbReference type="PANTHER" id="PTHR21485:SF3">
    <property type="entry name" value="N-ACYLNEURAMINATE CYTIDYLYLTRANSFERASE"/>
    <property type="match status" value="1"/>
</dbReference>
<reference evidence="8 9" key="1">
    <citation type="submission" date="2019-08" db="EMBL/GenBank/DDBJ databases">
        <title>Complete genome sequence of Thermosulfurimonas marina SU872T, an anaerobic thermophilic chemolithoautotrophic bacterium isolated from a shallow marine hydrothermal vent.</title>
        <authorList>
            <person name="Allioux M."/>
            <person name="Jebbar M."/>
            <person name="Slobodkina G."/>
            <person name="Slobodkin A."/>
            <person name="Moalic Y."/>
            <person name="Frolova A."/>
            <person name="Shao Z."/>
            <person name="Alain K."/>
        </authorList>
    </citation>
    <scope>NUCLEOTIDE SEQUENCE [LARGE SCALE GENOMIC DNA]</scope>
    <source>
        <strain evidence="8 9">SU872</strain>
    </source>
</reference>
<dbReference type="PANTHER" id="PTHR21485">
    <property type="entry name" value="HAD SUPERFAMILY MEMBERS CMAS AND KDSC"/>
    <property type="match status" value="1"/>
</dbReference>
<sequence length="205" mass="23375">MAPTACPWQRFRLSSRRFPRFGRCWLAVDYPEEVLHRAQKVRLLLLDVDGVLTEGRIILDAEGREIKQFYVQDGLGIKLLQREGIEVGLLSSRVSAPVSFRARELGLSVVVQGEIAKLPLYERILREKGLRDEEVAYVGDDWVDLPILRRVGLAVTVPEAWPPVKRFVHYVTRRPGGRGAVREVCDLILVAQGKWEGVWREFAGF</sequence>
<dbReference type="FunFam" id="3.40.50.1000:FF:000029">
    <property type="entry name" value="3-deoxy-D-manno-octulosonate 8-phosphate phosphatase KdsC"/>
    <property type="match status" value="1"/>
</dbReference>
<dbReference type="AlphaFoldDB" id="A0A6H1WUQ3"/>
<evidence type="ECO:0000256" key="5">
    <source>
        <dbReference type="ARBA" id="ARBA00022801"/>
    </source>
</evidence>
<gene>
    <name evidence="8" type="ORF">FVE67_09095</name>
</gene>
<comment type="subunit">
    <text evidence="3">Homotetramer.</text>
</comment>
<dbReference type="SFLD" id="SFLDS00003">
    <property type="entry name" value="Haloacid_Dehalogenase"/>
    <property type="match status" value="1"/>
</dbReference>
<evidence type="ECO:0000256" key="2">
    <source>
        <dbReference type="ARBA" id="ARBA00005893"/>
    </source>
</evidence>
<evidence type="ECO:0000313" key="8">
    <source>
        <dbReference type="EMBL" id="QJA06933.1"/>
    </source>
</evidence>
<comment type="similarity">
    <text evidence="2">Belongs to the KdsC family.</text>
</comment>
<dbReference type="EMBL" id="CP042909">
    <property type="protein sequence ID" value="QJA06933.1"/>
    <property type="molecule type" value="Genomic_DNA"/>
</dbReference>
<dbReference type="SFLD" id="SFLDG01136">
    <property type="entry name" value="C1.6:_Phosphoserine_Phosphatas"/>
    <property type="match status" value="1"/>
</dbReference>
<dbReference type="NCBIfam" id="TIGR01670">
    <property type="entry name" value="KdsC-phosphatas"/>
    <property type="match status" value="1"/>
</dbReference>
<name>A0A6H1WUQ3_9BACT</name>
<feature type="binding site" evidence="7">
    <location>
        <position position="47"/>
    </location>
    <ligand>
        <name>Mg(2+)</name>
        <dbReference type="ChEBI" id="CHEBI:18420"/>
    </ligand>
</feature>
<evidence type="ECO:0000256" key="4">
    <source>
        <dbReference type="ARBA" id="ARBA00022723"/>
    </source>
</evidence>
<evidence type="ECO:0000256" key="6">
    <source>
        <dbReference type="ARBA" id="ARBA00022842"/>
    </source>
</evidence>
<dbReference type="Pfam" id="PF08282">
    <property type="entry name" value="Hydrolase_3"/>
    <property type="match status" value="1"/>
</dbReference>
<dbReference type="SFLD" id="SFLDG01138">
    <property type="entry name" value="C1.6.2:_Deoxy-d-mannose-octulo"/>
    <property type="match status" value="1"/>
</dbReference>
<dbReference type="Gene3D" id="3.40.50.1000">
    <property type="entry name" value="HAD superfamily/HAD-like"/>
    <property type="match status" value="1"/>
</dbReference>
<dbReference type="Proteomes" id="UP000501253">
    <property type="component" value="Chromosome"/>
</dbReference>
<evidence type="ECO:0000256" key="3">
    <source>
        <dbReference type="ARBA" id="ARBA00011881"/>
    </source>
</evidence>
<dbReference type="PIRSF" id="PIRSF006118">
    <property type="entry name" value="KDO8-P_Ptase"/>
    <property type="match status" value="1"/>
</dbReference>
<dbReference type="InterPro" id="IPR023214">
    <property type="entry name" value="HAD_sf"/>
</dbReference>
<dbReference type="KEGG" id="tmai:FVE67_09095"/>
<dbReference type="CDD" id="cd01630">
    <property type="entry name" value="HAD_KDO-like"/>
    <property type="match status" value="1"/>
</dbReference>
<accession>A0A6H1WUQ3</accession>
<dbReference type="SUPFAM" id="SSF56784">
    <property type="entry name" value="HAD-like"/>
    <property type="match status" value="1"/>
</dbReference>
<evidence type="ECO:0000256" key="7">
    <source>
        <dbReference type="PIRSR" id="PIRSR006118-2"/>
    </source>
</evidence>
<dbReference type="InterPro" id="IPR050793">
    <property type="entry name" value="CMP-NeuNAc_synthase"/>
</dbReference>
<feature type="binding site" evidence="7">
    <location>
        <position position="49"/>
    </location>
    <ligand>
        <name>substrate</name>
    </ligand>
</feature>
<organism evidence="8 9">
    <name type="scientific">Thermosulfurimonas marina</name>
    <dbReference type="NCBI Taxonomy" id="2047767"/>
    <lineage>
        <taxon>Bacteria</taxon>
        <taxon>Pseudomonadati</taxon>
        <taxon>Thermodesulfobacteriota</taxon>
        <taxon>Thermodesulfobacteria</taxon>
        <taxon>Thermodesulfobacteriales</taxon>
        <taxon>Thermodesulfobacteriaceae</taxon>
        <taxon>Thermosulfurimonas</taxon>
    </lineage>
</organism>
<keyword evidence="9" id="KW-1185">Reference proteome</keyword>
<proteinExistence type="inferred from homology"/>
<evidence type="ECO:0000256" key="1">
    <source>
        <dbReference type="ARBA" id="ARBA00001946"/>
    </source>
</evidence>